<gene>
    <name evidence="2" type="ORF">NRP21_08880</name>
</gene>
<dbReference type="RefSeq" id="WP_257715833.1">
    <property type="nucleotide sequence ID" value="NZ_JANJOU010000006.1"/>
</dbReference>
<accession>A0ABT1X432</accession>
<proteinExistence type="predicted"/>
<name>A0ABT1X432_9PROT</name>
<protein>
    <recommendedName>
        <fullName evidence="4">Lipoprotein</fullName>
    </recommendedName>
</protein>
<evidence type="ECO:0000256" key="1">
    <source>
        <dbReference type="SAM" id="SignalP"/>
    </source>
</evidence>
<keyword evidence="1" id="KW-0732">Signal</keyword>
<sequence>MRRMLMRPLLALGLAATALAACGGTNPPPAPMAEIPLRAPTLPPRVLFVSLPGVAPVPHPMQVELTRGAEAVCAPLLNTVLEPAGQDRFRVVVNSPGFAATRESVLRRTVDSPPGGPELALDGANNGRCDYVFRTMAAR</sequence>
<comment type="caution">
    <text evidence="2">The sequence shown here is derived from an EMBL/GenBank/DDBJ whole genome shotgun (WGS) entry which is preliminary data.</text>
</comment>
<dbReference type="Proteomes" id="UP001524642">
    <property type="component" value="Unassembled WGS sequence"/>
</dbReference>
<organism evidence="2 3">
    <name type="scientific">Roseomonas populi</name>
    <dbReference type="NCBI Taxonomy" id="3121582"/>
    <lineage>
        <taxon>Bacteria</taxon>
        <taxon>Pseudomonadati</taxon>
        <taxon>Pseudomonadota</taxon>
        <taxon>Alphaproteobacteria</taxon>
        <taxon>Acetobacterales</taxon>
        <taxon>Roseomonadaceae</taxon>
        <taxon>Roseomonas</taxon>
    </lineage>
</organism>
<evidence type="ECO:0000313" key="3">
    <source>
        <dbReference type="Proteomes" id="UP001524642"/>
    </source>
</evidence>
<evidence type="ECO:0008006" key="4">
    <source>
        <dbReference type="Google" id="ProtNLM"/>
    </source>
</evidence>
<reference evidence="2 3" key="1">
    <citation type="submission" date="2022-06" db="EMBL/GenBank/DDBJ databases">
        <title>Roseomonas CN29.</title>
        <authorList>
            <person name="Cheng Y."/>
            <person name="He X."/>
        </authorList>
    </citation>
    <scope>NUCLEOTIDE SEQUENCE [LARGE SCALE GENOMIC DNA]</scope>
    <source>
        <strain evidence="2 3">CN29</strain>
    </source>
</reference>
<dbReference type="EMBL" id="JANJOU010000006">
    <property type="protein sequence ID" value="MCR0982158.1"/>
    <property type="molecule type" value="Genomic_DNA"/>
</dbReference>
<keyword evidence="3" id="KW-1185">Reference proteome</keyword>
<evidence type="ECO:0000313" key="2">
    <source>
        <dbReference type="EMBL" id="MCR0982158.1"/>
    </source>
</evidence>
<feature type="signal peptide" evidence="1">
    <location>
        <begin position="1"/>
        <end position="20"/>
    </location>
</feature>
<dbReference type="PROSITE" id="PS51257">
    <property type="entry name" value="PROKAR_LIPOPROTEIN"/>
    <property type="match status" value="1"/>
</dbReference>
<feature type="chain" id="PRO_5045720690" description="Lipoprotein" evidence="1">
    <location>
        <begin position="21"/>
        <end position="139"/>
    </location>
</feature>